<reference evidence="4" key="1">
    <citation type="journal article" date="2014" name="Nat. Commun.">
        <title>The emerging biofuel crop Camelina sativa retains a highly undifferentiated hexaploid genome structure.</title>
        <authorList>
            <person name="Kagale S."/>
            <person name="Koh C."/>
            <person name="Nixon J."/>
            <person name="Bollina V."/>
            <person name="Clarke W.E."/>
            <person name="Tuteja R."/>
            <person name="Spillane C."/>
            <person name="Robinson S.J."/>
            <person name="Links M.G."/>
            <person name="Clarke C."/>
            <person name="Higgins E.E."/>
            <person name="Huebert T."/>
            <person name="Sharpe A.G."/>
            <person name="Parkin I.A."/>
        </authorList>
    </citation>
    <scope>NUCLEOTIDE SEQUENCE [LARGE SCALE GENOMIC DNA]</scope>
    <source>
        <strain evidence="4">cv. DH55</strain>
    </source>
</reference>
<evidence type="ECO:0000256" key="1">
    <source>
        <dbReference type="PROSITE-ProRule" id="PRU00047"/>
    </source>
</evidence>
<evidence type="ECO:0000313" key="4">
    <source>
        <dbReference type="Proteomes" id="UP000694864"/>
    </source>
</evidence>
<proteinExistence type="predicted"/>
<keyword evidence="1" id="KW-0479">Metal-binding</keyword>
<name>A0ABM0T646_CAMSA</name>
<feature type="compositionally biased region" description="Low complexity" evidence="2">
    <location>
        <begin position="145"/>
        <end position="154"/>
    </location>
</feature>
<feature type="compositionally biased region" description="Polar residues" evidence="2">
    <location>
        <begin position="60"/>
        <end position="70"/>
    </location>
</feature>
<dbReference type="RefSeq" id="XP_010421432.2">
    <property type="nucleotide sequence ID" value="XM_010423130.2"/>
</dbReference>
<evidence type="ECO:0000313" key="5">
    <source>
        <dbReference type="RefSeq" id="XP_010421432.2"/>
    </source>
</evidence>
<dbReference type="Gene3D" id="4.10.60.10">
    <property type="entry name" value="Zinc finger, CCHC-type"/>
    <property type="match status" value="1"/>
</dbReference>
<feature type="domain" description="CCHC-type" evidence="3">
    <location>
        <begin position="156"/>
        <end position="171"/>
    </location>
</feature>
<sequence>MDMYFKYYAIPKEEKLEYCLEQLVGNESLWWNQEDKVRRMSLKTWGQLKLLMRERYAPQMLSQPSQNTYPSKEPSQEKTTHQRVSSNQNSAKVSGKNIELNFYQQLEHMMHLLSSKRYEKGTSAKEKSDPTPSLEPQDKPERGKSSNSSKSNESTCYRCHKRGHFAATCPERQVEDVTFLELKLNVSSSNDSLSTSSLEIPNSRLMRLPLPKVIDAGQFHSMDDRTKEVDYKVLTSKLDDVDTSLEEELLETTSTQVCRNKVYYQETPKACVKVQPCSTPSDPASKITLIGADLMPSTLHGTLCQARYRYHRRV</sequence>
<feature type="region of interest" description="Disordered" evidence="2">
    <location>
        <begin position="59"/>
        <end position="92"/>
    </location>
</feature>
<dbReference type="SMART" id="SM00343">
    <property type="entry name" value="ZnF_C2HC"/>
    <property type="match status" value="1"/>
</dbReference>
<dbReference type="GeneID" id="104706893"/>
<reference evidence="5" key="2">
    <citation type="submission" date="2025-08" db="UniProtKB">
        <authorList>
            <consortium name="RefSeq"/>
        </authorList>
    </citation>
    <scope>IDENTIFICATION</scope>
    <source>
        <tissue evidence="5">Leaf</tissue>
    </source>
</reference>
<keyword evidence="1" id="KW-0863">Zinc-finger</keyword>
<dbReference type="PROSITE" id="PS50158">
    <property type="entry name" value="ZF_CCHC"/>
    <property type="match status" value="1"/>
</dbReference>
<evidence type="ECO:0000259" key="3">
    <source>
        <dbReference type="PROSITE" id="PS50158"/>
    </source>
</evidence>
<feature type="compositionally biased region" description="Polar residues" evidence="2">
    <location>
        <begin position="82"/>
        <end position="92"/>
    </location>
</feature>
<protein>
    <submittedName>
        <fullName evidence="5">Uncharacterized protein LOC104706893</fullName>
    </submittedName>
</protein>
<organism evidence="4 5">
    <name type="scientific">Camelina sativa</name>
    <name type="common">False flax</name>
    <name type="synonym">Myagrum sativum</name>
    <dbReference type="NCBI Taxonomy" id="90675"/>
    <lineage>
        <taxon>Eukaryota</taxon>
        <taxon>Viridiplantae</taxon>
        <taxon>Streptophyta</taxon>
        <taxon>Embryophyta</taxon>
        <taxon>Tracheophyta</taxon>
        <taxon>Spermatophyta</taxon>
        <taxon>Magnoliopsida</taxon>
        <taxon>eudicotyledons</taxon>
        <taxon>Gunneridae</taxon>
        <taxon>Pentapetalae</taxon>
        <taxon>rosids</taxon>
        <taxon>malvids</taxon>
        <taxon>Brassicales</taxon>
        <taxon>Brassicaceae</taxon>
        <taxon>Camelineae</taxon>
        <taxon>Camelina</taxon>
    </lineage>
</organism>
<dbReference type="SUPFAM" id="SSF57756">
    <property type="entry name" value="Retrovirus zinc finger-like domains"/>
    <property type="match status" value="1"/>
</dbReference>
<gene>
    <name evidence="5" type="primary">LOC104706893</name>
</gene>
<dbReference type="InterPro" id="IPR001878">
    <property type="entry name" value="Znf_CCHC"/>
</dbReference>
<evidence type="ECO:0000256" key="2">
    <source>
        <dbReference type="SAM" id="MobiDB-lite"/>
    </source>
</evidence>
<accession>A0ABM0T646</accession>
<feature type="region of interest" description="Disordered" evidence="2">
    <location>
        <begin position="119"/>
        <end position="156"/>
    </location>
</feature>
<dbReference type="InterPro" id="IPR036875">
    <property type="entry name" value="Znf_CCHC_sf"/>
</dbReference>
<dbReference type="Proteomes" id="UP000694864">
    <property type="component" value="Chromosome 8"/>
</dbReference>
<feature type="compositionally biased region" description="Basic and acidic residues" evidence="2">
    <location>
        <begin position="119"/>
        <end position="129"/>
    </location>
</feature>
<keyword evidence="4" id="KW-1185">Reference proteome</keyword>
<keyword evidence="1" id="KW-0862">Zinc</keyword>